<comment type="caution">
    <text evidence="3">The sequence shown here is derived from an EMBL/GenBank/DDBJ whole genome shotgun (WGS) entry which is preliminary data.</text>
</comment>
<feature type="transmembrane region" description="Helical" evidence="2">
    <location>
        <begin position="256"/>
        <end position="276"/>
    </location>
</feature>
<feature type="transmembrane region" description="Helical" evidence="2">
    <location>
        <begin position="1282"/>
        <end position="1301"/>
    </location>
</feature>
<feature type="region of interest" description="Disordered" evidence="1">
    <location>
        <begin position="137"/>
        <end position="159"/>
    </location>
</feature>
<proteinExistence type="predicted"/>
<feature type="transmembrane region" description="Helical" evidence="2">
    <location>
        <begin position="727"/>
        <end position="750"/>
    </location>
</feature>
<feature type="transmembrane region" description="Helical" evidence="2">
    <location>
        <begin position="283"/>
        <end position="304"/>
    </location>
</feature>
<keyword evidence="2" id="KW-1133">Transmembrane helix</keyword>
<feature type="transmembrane region" description="Helical" evidence="2">
    <location>
        <begin position="757"/>
        <end position="778"/>
    </location>
</feature>
<feature type="transmembrane region" description="Helical" evidence="2">
    <location>
        <begin position="916"/>
        <end position="933"/>
    </location>
</feature>
<dbReference type="InterPro" id="IPR058062">
    <property type="entry name" value="SCO7613_C"/>
</dbReference>
<feature type="transmembrane region" description="Helical" evidence="2">
    <location>
        <begin position="1556"/>
        <end position="1576"/>
    </location>
</feature>
<sequence length="1647" mass="165979">MSDSADDASMWPGFPHVLADRGLCPSCWSNLTAMTCSNCGLVLADPRAPRLLEIGRSMVSLEAERQGLIRTIRSEHRLAPEPSPPKQPWSATDRPEVASVATLAALLEPAAESIAVTITVGGEPAGELVVEPRAEAGAVAPPPEPPMTRAAASAPSQPPRRRLSVPVLLLIVGVSLVGIAAIFFLVLAWNIADIGMRALIIGGVTLATMAAAALLRRWSLTATAEGIGCLGVILLALDGWAVRANDLFGAGGMDPVVYAGVAALALAAVCRAWAVFSRLRGPDLAATLALPTGVGLLVAGLVPLDTAGAFAAGFVGTAIGGLAFALPAPWSAARTRTDSVPEHTALAVLGMAGLVGAGAMLALGLESIPVQLMLAVSVIVLGIAYVLLLRTRPDAEPLPASRALEAAAGAVSAAATATLGWQVAAQSALPVYAELVAPVIAVTVAVGLDRWARRGAAFVAARISGAIFGALSLIVLLTASALRAQQALGVDWGMWRTPVFTAPIASDTTAAMLGALAAIIVSTLLFFAPALARPVLRDVRPIVGAILVLVGVMGTGIPILIVATAVALAAIALARLALPARSLAPMGWGVVAGLAALTAFIAGLAAPWLWGIGVVVAIAVPITARALIRPKAEGAVLLALAPVAVAAVAAFIAPAAIGAAFDVEVDTRAAFKLLQWVAAGALVCAVALRLDSPSRAALAISSYGLLGISLLAFLSEPAGAGTASASIGEPLLAIVRAAALLVLLVVVALVRTRIDPLTSLGAAVLLAPAAACAVVGVLETLRVTDEGPTALFVAGAAVAVVWLGALVPRRMYGVAEGAAASTDAAPSAEPATSQAGPAPYATLARRCADVGALATLVAAGSVVPSDVDWAMLLTIAVGLAGASITRGWAAPATSRAVGVPETRAVGLPLTRAPRRLLAWPAFAAATLALWVWLDGAGSYEIEAFAVPPAVGLLVFAVVLVWLRRGVEATIAVAASFTLGLVLPALASVAVGSDSPVRGTAVATVAAALTALVAWTPARRVRVPAIAGAVVAIVGLGIVAVDRALTTPAGTGWLLLLVGAAYAAALGFLRPFAQQASFASISAGTVSFVPERWFAVLAPALALATSALAVIPSLDEGVVVAVAIAVQGALHLAASALHRDPLGAATRWTALAGAVVAAGGAFVLGDVDAVELVSLPIAGMLLGGAALAIWRRARAGEPWPGRELFAWLAGLAIAVAPSVVAEPNDPRTWLVIAGTLLAAIGCLVAPIADSTGLKTPSAIVLTTGALAMGVRALFAGNVESREFAAIAAGVGALLVAATMVWMSESDAPPIASTALAGAGAALLVGVVTVQSEGELVQASLTAVIAGTIGVGGAFLLRWPRWAGLGGVLAVGGLIAALVAIALRFAQVATLAGTGVEPDLWAVAGVGILVAIGVMALRSTTSSGVATAVGVTFSTALVLFAAAELILLGTGDGDQMRTVLTMTALVIVGILGWILRSRVGAALAPTAAVAAGLFGLVALVVFAVRPIELVTVPAALGMLFVGARELRRRSALRTWPALGPGLALLLIPSLAYDFGTTSLWRVVALGVVAIALIVVGAVWRLQAPLILGSVVVLVHAVSQLWPWISDVYAIVPWWLWLGIGGALLIYIAARYERRMRALRAAFTAVTSLR</sequence>
<keyword evidence="4" id="KW-1185">Reference proteome</keyword>
<feature type="transmembrane region" description="Helical" evidence="2">
    <location>
        <begin position="1480"/>
        <end position="1499"/>
    </location>
</feature>
<accession>A0ABP5DCW4</accession>
<feature type="transmembrane region" description="Helical" evidence="2">
    <location>
        <begin position="1022"/>
        <end position="1040"/>
    </location>
</feature>
<feature type="transmembrane region" description="Helical" evidence="2">
    <location>
        <begin position="1257"/>
        <end position="1276"/>
    </location>
</feature>
<feature type="transmembrane region" description="Helical" evidence="2">
    <location>
        <begin position="1334"/>
        <end position="1355"/>
    </location>
</feature>
<feature type="transmembrane region" description="Helical" evidence="2">
    <location>
        <begin position="673"/>
        <end position="690"/>
    </location>
</feature>
<feature type="transmembrane region" description="Helical" evidence="2">
    <location>
        <begin position="1172"/>
        <end position="1191"/>
    </location>
</feature>
<feature type="transmembrane region" description="Helical" evidence="2">
    <location>
        <begin position="1148"/>
        <end position="1166"/>
    </location>
</feature>
<feature type="transmembrane region" description="Helical" evidence="2">
    <location>
        <begin position="996"/>
        <end position="1015"/>
    </location>
</feature>
<feature type="transmembrane region" description="Helical" evidence="2">
    <location>
        <begin position="1308"/>
        <end position="1328"/>
    </location>
</feature>
<feature type="transmembrane region" description="Helical" evidence="2">
    <location>
        <begin position="1203"/>
        <end position="1220"/>
    </location>
</feature>
<organism evidence="3 4">
    <name type="scientific">Microbacterium pumilum</name>
    <dbReference type="NCBI Taxonomy" id="344165"/>
    <lineage>
        <taxon>Bacteria</taxon>
        <taxon>Bacillati</taxon>
        <taxon>Actinomycetota</taxon>
        <taxon>Actinomycetes</taxon>
        <taxon>Micrococcales</taxon>
        <taxon>Microbacteriaceae</taxon>
        <taxon>Microbacterium</taxon>
    </lineage>
</organism>
<feature type="transmembrane region" description="Helical" evidence="2">
    <location>
        <begin position="945"/>
        <end position="962"/>
    </location>
</feature>
<protein>
    <recommendedName>
        <fullName evidence="5">Integral membrane protein</fullName>
    </recommendedName>
</protein>
<feature type="transmembrane region" description="Helical" evidence="2">
    <location>
        <begin position="1362"/>
        <end position="1386"/>
    </location>
</feature>
<feature type="transmembrane region" description="Helical" evidence="2">
    <location>
        <begin position="460"/>
        <end position="484"/>
    </location>
</feature>
<evidence type="ECO:0000313" key="3">
    <source>
        <dbReference type="EMBL" id="GAA1976724.1"/>
    </source>
</evidence>
<dbReference type="EMBL" id="BAAAOH010000001">
    <property type="protein sequence ID" value="GAA1976724.1"/>
    <property type="molecule type" value="Genomic_DNA"/>
</dbReference>
<feature type="transmembrane region" description="Helical" evidence="2">
    <location>
        <begin position="371"/>
        <end position="391"/>
    </location>
</feature>
<dbReference type="Proteomes" id="UP001500326">
    <property type="component" value="Unassembled WGS sequence"/>
</dbReference>
<feature type="transmembrane region" description="Helical" evidence="2">
    <location>
        <begin position="345"/>
        <end position="365"/>
    </location>
</feature>
<evidence type="ECO:0000313" key="4">
    <source>
        <dbReference type="Proteomes" id="UP001500326"/>
    </source>
</evidence>
<evidence type="ECO:0000256" key="1">
    <source>
        <dbReference type="SAM" id="MobiDB-lite"/>
    </source>
</evidence>
<feature type="transmembrane region" description="Helical" evidence="2">
    <location>
        <begin position="429"/>
        <end position="448"/>
    </location>
</feature>
<feature type="transmembrane region" description="Helical" evidence="2">
    <location>
        <begin position="1116"/>
        <end position="1136"/>
    </location>
</feature>
<feature type="transmembrane region" description="Helical" evidence="2">
    <location>
        <begin position="559"/>
        <end position="578"/>
    </location>
</feature>
<evidence type="ECO:0008006" key="5">
    <source>
        <dbReference type="Google" id="ProtNLM"/>
    </source>
</evidence>
<feature type="transmembrane region" description="Helical" evidence="2">
    <location>
        <begin position="969"/>
        <end position="990"/>
    </location>
</feature>
<feature type="transmembrane region" description="Helical" evidence="2">
    <location>
        <begin position="310"/>
        <end position="333"/>
    </location>
</feature>
<feature type="transmembrane region" description="Helical" evidence="2">
    <location>
        <begin position="1533"/>
        <end position="1550"/>
    </location>
</feature>
<dbReference type="NCBIfam" id="NF047321">
    <property type="entry name" value="SCO7613_CTERM"/>
    <property type="match status" value="1"/>
</dbReference>
<feature type="transmembrane region" description="Helical" evidence="2">
    <location>
        <begin position="1608"/>
        <end position="1627"/>
    </location>
</feature>
<feature type="transmembrane region" description="Helical" evidence="2">
    <location>
        <begin position="1398"/>
        <end position="1415"/>
    </location>
</feature>
<feature type="transmembrane region" description="Helical" evidence="2">
    <location>
        <begin position="167"/>
        <end position="188"/>
    </location>
</feature>
<feature type="transmembrane region" description="Helical" evidence="2">
    <location>
        <begin position="1422"/>
        <end position="1447"/>
    </location>
</feature>
<feature type="transmembrane region" description="Helical" evidence="2">
    <location>
        <begin position="1052"/>
        <end position="1071"/>
    </location>
</feature>
<feature type="transmembrane region" description="Helical" evidence="2">
    <location>
        <begin position="697"/>
        <end position="715"/>
    </location>
</feature>
<feature type="transmembrane region" description="Helical" evidence="2">
    <location>
        <begin position="790"/>
        <end position="807"/>
    </location>
</feature>
<feature type="transmembrane region" description="Helical" evidence="2">
    <location>
        <begin position="635"/>
        <end position="661"/>
    </location>
</feature>
<feature type="transmembrane region" description="Helical" evidence="2">
    <location>
        <begin position="1505"/>
        <end position="1521"/>
    </location>
</feature>
<reference evidence="4" key="1">
    <citation type="journal article" date="2019" name="Int. J. Syst. Evol. Microbiol.">
        <title>The Global Catalogue of Microorganisms (GCM) 10K type strain sequencing project: providing services to taxonomists for standard genome sequencing and annotation.</title>
        <authorList>
            <consortium name="The Broad Institute Genomics Platform"/>
            <consortium name="The Broad Institute Genome Sequencing Center for Infectious Disease"/>
            <person name="Wu L."/>
            <person name="Ma J."/>
        </authorList>
    </citation>
    <scope>NUCLEOTIDE SEQUENCE [LARGE SCALE GENOMIC DNA]</scope>
    <source>
        <strain evidence="4">JCM 14902</strain>
    </source>
</reference>
<feature type="transmembrane region" description="Helical" evidence="2">
    <location>
        <begin position="227"/>
        <end position="244"/>
    </location>
</feature>
<feature type="transmembrane region" description="Helical" evidence="2">
    <location>
        <begin position="1583"/>
        <end position="1602"/>
    </location>
</feature>
<feature type="transmembrane region" description="Helical" evidence="2">
    <location>
        <begin position="1226"/>
        <end position="1245"/>
    </location>
</feature>
<gene>
    <name evidence="3" type="ORF">GCM10009777_07080</name>
</gene>
<feature type="transmembrane region" description="Helical" evidence="2">
    <location>
        <begin position="504"/>
        <end position="528"/>
    </location>
</feature>
<feature type="transmembrane region" description="Helical" evidence="2">
    <location>
        <begin position="1092"/>
        <end position="1110"/>
    </location>
</feature>
<feature type="region of interest" description="Disordered" evidence="1">
    <location>
        <begin position="74"/>
        <end position="94"/>
    </location>
</feature>
<feature type="transmembrane region" description="Helical" evidence="2">
    <location>
        <begin position="1453"/>
        <end position="1473"/>
    </location>
</feature>
<feature type="transmembrane region" description="Helical" evidence="2">
    <location>
        <begin position="403"/>
        <end position="423"/>
    </location>
</feature>
<keyword evidence="2" id="KW-0472">Membrane</keyword>
<keyword evidence="2" id="KW-0812">Transmembrane</keyword>
<evidence type="ECO:0000256" key="2">
    <source>
        <dbReference type="SAM" id="Phobius"/>
    </source>
</evidence>
<feature type="transmembrane region" description="Helical" evidence="2">
    <location>
        <begin position="194"/>
        <end position="215"/>
    </location>
</feature>
<name>A0ABP5DCW4_9MICO</name>